<dbReference type="GO" id="GO:0006487">
    <property type="term" value="P:protein N-linked glycosylation"/>
    <property type="evidence" value="ECO:0007669"/>
    <property type="project" value="TreeGrafter"/>
</dbReference>
<evidence type="ECO:0000256" key="2">
    <source>
        <dbReference type="SAM" id="Phobius"/>
    </source>
</evidence>
<dbReference type="PANTHER" id="PTHR28147">
    <property type="entry name" value="N-GLYCOSYLATION PROTEIN EOS1"/>
    <property type="match status" value="1"/>
</dbReference>
<dbReference type="GO" id="GO:0034599">
    <property type="term" value="P:cellular response to oxidative stress"/>
    <property type="evidence" value="ECO:0007669"/>
    <property type="project" value="InterPro"/>
</dbReference>
<keyword evidence="4" id="KW-1185">Reference proteome</keyword>
<protein>
    <recommendedName>
        <fullName evidence="5">N-glycosylation protein EOS1</fullName>
    </recommendedName>
</protein>
<dbReference type="eggNOG" id="ENOG502QTWB">
    <property type="taxonomic scope" value="Eukaryota"/>
</dbReference>
<dbReference type="AlphaFoldDB" id="B8MMY1"/>
<dbReference type="VEuPathDB" id="FungiDB:TSTA_101680"/>
<feature type="transmembrane region" description="Helical" evidence="2">
    <location>
        <begin position="321"/>
        <end position="340"/>
    </location>
</feature>
<reference evidence="4" key="1">
    <citation type="journal article" date="2015" name="Genome Announc.">
        <title>Genome sequence of the AIDS-associated pathogen Penicillium marneffei (ATCC18224) and its near taxonomic relative Talaromyces stipitatus (ATCC10500).</title>
        <authorList>
            <person name="Nierman W.C."/>
            <person name="Fedorova-Abrams N.D."/>
            <person name="Andrianopoulos A."/>
        </authorList>
    </citation>
    <scope>NUCLEOTIDE SEQUENCE [LARGE SCALE GENOMIC DNA]</scope>
    <source>
        <strain evidence="4">ATCC 10500 / CBS 375.48 / QM 6759 / NRRL 1006</strain>
    </source>
</reference>
<feature type="transmembrane region" description="Helical" evidence="2">
    <location>
        <begin position="378"/>
        <end position="396"/>
    </location>
</feature>
<name>B8MMY1_TALSN</name>
<accession>B8MMY1</accession>
<gene>
    <name evidence="3" type="ORF">TSTA_101680</name>
</gene>
<dbReference type="Pfam" id="PF12326">
    <property type="entry name" value="EOS1"/>
    <property type="match status" value="1"/>
</dbReference>
<evidence type="ECO:0000256" key="1">
    <source>
        <dbReference type="SAM" id="MobiDB-lite"/>
    </source>
</evidence>
<organism evidence="3 4">
    <name type="scientific">Talaromyces stipitatus (strain ATCC 10500 / CBS 375.48 / QM 6759 / NRRL 1006)</name>
    <name type="common">Penicillium stipitatum</name>
    <dbReference type="NCBI Taxonomy" id="441959"/>
    <lineage>
        <taxon>Eukaryota</taxon>
        <taxon>Fungi</taxon>
        <taxon>Dikarya</taxon>
        <taxon>Ascomycota</taxon>
        <taxon>Pezizomycotina</taxon>
        <taxon>Eurotiomycetes</taxon>
        <taxon>Eurotiomycetidae</taxon>
        <taxon>Eurotiales</taxon>
        <taxon>Trichocomaceae</taxon>
        <taxon>Talaromyces</taxon>
        <taxon>Talaromyces sect. Talaromyces</taxon>
    </lineage>
</organism>
<dbReference type="OrthoDB" id="2139606at2759"/>
<feature type="compositionally biased region" description="Polar residues" evidence="1">
    <location>
        <begin position="110"/>
        <end position="145"/>
    </location>
</feature>
<feature type="transmembrane region" description="Helical" evidence="2">
    <location>
        <begin position="347"/>
        <end position="366"/>
    </location>
</feature>
<feature type="compositionally biased region" description="Basic and acidic residues" evidence="1">
    <location>
        <begin position="75"/>
        <end position="87"/>
    </location>
</feature>
<keyword evidence="2" id="KW-1133">Transmembrane helix</keyword>
<evidence type="ECO:0000313" key="4">
    <source>
        <dbReference type="Proteomes" id="UP000001745"/>
    </source>
</evidence>
<dbReference type="GeneID" id="8101856"/>
<keyword evidence="2" id="KW-0812">Transmembrane</keyword>
<dbReference type="InParanoid" id="B8MMY1"/>
<evidence type="ECO:0000313" key="3">
    <source>
        <dbReference type="EMBL" id="EED13930.1"/>
    </source>
</evidence>
<dbReference type="RefSeq" id="XP_002486168.1">
    <property type="nucleotide sequence ID" value="XM_002486123.1"/>
</dbReference>
<dbReference type="InterPro" id="IPR021100">
    <property type="entry name" value="N-glycosylation_EOS1"/>
</dbReference>
<feature type="transmembrane region" description="Helical" evidence="2">
    <location>
        <begin position="283"/>
        <end position="301"/>
    </location>
</feature>
<dbReference type="PANTHER" id="PTHR28147:SF1">
    <property type="entry name" value="N-GLYCOSYLATION PROTEIN EOS1"/>
    <property type="match status" value="1"/>
</dbReference>
<dbReference type="GO" id="GO:0005789">
    <property type="term" value="C:endoplasmic reticulum membrane"/>
    <property type="evidence" value="ECO:0007669"/>
    <property type="project" value="InterPro"/>
</dbReference>
<feature type="compositionally biased region" description="Low complexity" evidence="1">
    <location>
        <begin position="188"/>
        <end position="199"/>
    </location>
</feature>
<dbReference type="Proteomes" id="UP000001745">
    <property type="component" value="Unassembled WGS sequence"/>
</dbReference>
<proteinExistence type="predicted"/>
<feature type="region of interest" description="Disordered" evidence="1">
    <location>
        <begin position="23"/>
        <end position="199"/>
    </location>
</feature>
<evidence type="ECO:0008006" key="5">
    <source>
        <dbReference type="Google" id="ProtNLM"/>
    </source>
</evidence>
<sequence length="431" mass="47352">MKSLGGSLFPALPAAATTAAAIEEAIEYDDDEEDSPASTIVPSSPVRSRRNSPTRNGGNTEDHDSGSRGNLSYHNDNDRNRDGDNERNTIPPPRTTIPHPSTHKALPNHPGTNETSGPTTPGNLTTIEPTRIPQRTPSNHQTPRTTRVEEGLSGPERNPNSLLNCEKKTTPSPPHAPRMEDRTPPSPTTETSASTPTVSSSKLHPRVAVILGVDRKWYLPLVVCRALSVGPALWWGLRCAFTFLAELLRIRPGNMWREGWVAIVVSSAAADWDVERRFRVTEVALAIMWCCASAYLSYFFMDCMMSRWLLNYSPPAVLIRLLATNGLIAYLTSSVLWLSGASSDPRLLLPAWISITTTLTFLYHATQNHAMIKRETTASISVLSVASYVSMSLILLQLHLTRDNEPEVPAFVMGQKVFDWLGGLTSWCASS</sequence>
<keyword evidence="2" id="KW-0472">Membrane</keyword>
<feature type="compositionally biased region" description="Acidic residues" evidence="1">
    <location>
        <begin position="24"/>
        <end position="35"/>
    </location>
</feature>
<dbReference type="HOGENOM" id="CLU_674691_0_0_1"/>
<dbReference type="PhylomeDB" id="B8MMY1"/>
<dbReference type="EMBL" id="EQ962658">
    <property type="protein sequence ID" value="EED13930.1"/>
    <property type="molecule type" value="Genomic_DNA"/>
</dbReference>